<name>F8MZF9_NEUT8</name>
<dbReference type="EMBL" id="GL891382">
    <property type="protein sequence ID" value="EGO52849.1"/>
    <property type="molecule type" value="Genomic_DNA"/>
</dbReference>
<evidence type="ECO:0000313" key="2">
    <source>
        <dbReference type="Proteomes" id="UP000008065"/>
    </source>
</evidence>
<proteinExistence type="predicted"/>
<dbReference type="AlphaFoldDB" id="F8MZF9"/>
<reference evidence="2" key="1">
    <citation type="journal article" date="2011" name="Genetics">
        <title>Massive changes in genome architecture accompany the transition to self-fertility in the filamentous fungus Neurospora tetrasperma.</title>
        <authorList>
            <person name="Ellison C.E."/>
            <person name="Stajich J.E."/>
            <person name="Jacobson D.J."/>
            <person name="Natvig D.O."/>
            <person name="Lapidus A."/>
            <person name="Foster B."/>
            <person name="Aerts A."/>
            <person name="Riley R."/>
            <person name="Lindquist E.A."/>
            <person name="Grigoriev I.V."/>
            <person name="Taylor J.W."/>
        </authorList>
    </citation>
    <scope>NUCLEOTIDE SEQUENCE [LARGE SCALE GENOMIC DNA]</scope>
    <source>
        <strain evidence="2">FGSC 2508 / P0657</strain>
    </source>
</reference>
<dbReference type="VEuPathDB" id="FungiDB:NEUTE1DRAFT_114744"/>
<accession>F8MZF9</accession>
<dbReference type="RefSeq" id="XP_009856480.1">
    <property type="nucleotide sequence ID" value="XM_009858178.1"/>
</dbReference>
<dbReference type="KEGG" id="nte:NEUTE1DRAFT114744"/>
<dbReference type="Proteomes" id="UP000008065">
    <property type="component" value="Unassembled WGS sequence"/>
</dbReference>
<keyword evidence="2" id="KW-1185">Reference proteome</keyword>
<protein>
    <submittedName>
        <fullName evidence="1">Uncharacterized protein</fullName>
    </submittedName>
</protein>
<evidence type="ECO:0000313" key="1">
    <source>
        <dbReference type="EMBL" id="EGO52849.1"/>
    </source>
</evidence>
<dbReference type="HOGENOM" id="CLU_2073815_0_0_1"/>
<sequence length="118" mass="12999">MSRVFINLDSSLNEPVNNISTTSSLGVECKWVVLPAEPPQFSSGVQLTILSIGNEKEGEANPVTVGAITEESTRIRSGARIIGNIGSSKIIDLLQRKDIHYLISVRSEYGREDWRNNL</sequence>
<gene>
    <name evidence="1" type="ORF">NEUTE1DRAFT_114744</name>
</gene>
<dbReference type="GeneID" id="20822756"/>
<organism evidence="1 2">
    <name type="scientific">Neurospora tetrasperma (strain FGSC 2508 / ATCC MYA-4615 / P0657)</name>
    <dbReference type="NCBI Taxonomy" id="510951"/>
    <lineage>
        <taxon>Eukaryota</taxon>
        <taxon>Fungi</taxon>
        <taxon>Dikarya</taxon>
        <taxon>Ascomycota</taxon>
        <taxon>Pezizomycotina</taxon>
        <taxon>Sordariomycetes</taxon>
        <taxon>Sordariomycetidae</taxon>
        <taxon>Sordariales</taxon>
        <taxon>Sordariaceae</taxon>
        <taxon>Neurospora</taxon>
    </lineage>
</organism>